<gene>
    <name evidence="1" type="primary">traJ</name>
    <name evidence="1" type="ORF">NCTC10786_01171</name>
</gene>
<organism evidence="1 2">
    <name type="scientific">Citrobacter koseri</name>
    <name type="common">Citrobacter diversus</name>
    <dbReference type="NCBI Taxonomy" id="545"/>
    <lineage>
        <taxon>Bacteria</taxon>
        <taxon>Pseudomonadati</taxon>
        <taxon>Pseudomonadota</taxon>
        <taxon>Gammaproteobacteria</taxon>
        <taxon>Enterobacterales</taxon>
        <taxon>Enterobacteriaceae</taxon>
        <taxon>Citrobacter</taxon>
    </lineage>
</organism>
<dbReference type="Pfam" id="PF21983">
    <property type="entry name" value="NikA-like"/>
    <property type="match status" value="1"/>
</dbReference>
<evidence type="ECO:0000313" key="2">
    <source>
        <dbReference type="Proteomes" id="UP000251584"/>
    </source>
</evidence>
<accession>A0A2X2X7U5</accession>
<dbReference type="EMBL" id="UAVY01000001">
    <property type="protein sequence ID" value="SQB21949.1"/>
    <property type="molecule type" value="Genomic_DNA"/>
</dbReference>
<protein>
    <submittedName>
        <fullName evidence="1">Relaxosome protein</fullName>
    </submittedName>
</protein>
<sequence>MKKAQIQENAEASGLSVASFIRKVAMGYQVESIVDIDQVVELSRVNADLGRLGGLLKLWLANDPRTVDFSPSLIKTLLAKIESTRQELRNIMDRILDKINLWLPKYLYLLKVRVFNINNQLKLRWANEVNAPSIYITERDFSS</sequence>
<dbReference type="InterPro" id="IPR053842">
    <property type="entry name" value="NikA-like"/>
</dbReference>
<dbReference type="Proteomes" id="UP000251584">
    <property type="component" value="Unassembled WGS sequence"/>
</dbReference>
<dbReference type="AlphaFoldDB" id="A0A2X2X7U5"/>
<reference evidence="1 2" key="1">
    <citation type="submission" date="2018-06" db="EMBL/GenBank/DDBJ databases">
        <authorList>
            <consortium name="Pathogen Informatics"/>
            <person name="Doyle S."/>
        </authorList>
    </citation>
    <scope>NUCLEOTIDE SEQUENCE [LARGE SCALE GENOMIC DNA]</scope>
    <source>
        <strain evidence="1 2">NCTC10786</strain>
    </source>
</reference>
<evidence type="ECO:0000313" key="1">
    <source>
        <dbReference type="EMBL" id="SQB21949.1"/>
    </source>
</evidence>
<name>A0A2X2X7U5_CITKO</name>
<proteinExistence type="predicted"/>